<proteinExistence type="predicted"/>
<accession>A0A4S8QU38</accession>
<evidence type="ECO:0000313" key="3">
    <source>
        <dbReference type="EMBL" id="THV48803.1"/>
    </source>
</evidence>
<evidence type="ECO:0000256" key="1">
    <source>
        <dbReference type="SAM" id="MobiDB-lite"/>
    </source>
</evidence>
<dbReference type="AlphaFoldDB" id="A0A4S8QU38"/>
<evidence type="ECO:0000313" key="4">
    <source>
        <dbReference type="Proteomes" id="UP000308671"/>
    </source>
</evidence>
<feature type="compositionally biased region" description="Low complexity" evidence="1">
    <location>
        <begin position="201"/>
        <end position="211"/>
    </location>
</feature>
<feature type="region of interest" description="Disordered" evidence="1">
    <location>
        <begin position="1"/>
        <end position="27"/>
    </location>
</feature>
<dbReference type="Gene3D" id="3.90.1720.60">
    <property type="match status" value="1"/>
</dbReference>
<keyword evidence="4" id="KW-1185">Reference proteome</keyword>
<organism evidence="3 4">
    <name type="scientific">Botrytis galanthina</name>
    <dbReference type="NCBI Taxonomy" id="278940"/>
    <lineage>
        <taxon>Eukaryota</taxon>
        <taxon>Fungi</taxon>
        <taxon>Dikarya</taxon>
        <taxon>Ascomycota</taxon>
        <taxon>Pezizomycotina</taxon>
        <taxon>Leotiomycetes</taxon>
        <taxon>Helotiales</taxon>
        <taxon>Sclerotiniaceae</taxon>
        <taxon>Botrytis</taxon>
    </lineage>
</organism>
<dbReference type="EMBL" id="PQXL01000227">
    <property type="protein sequence ID" value="THV48803.1"/>
    <property type="molecule type" value="Genomic_DNA"/>
</dbReference>
<feature type="compositionally biased region" description="Polar residues" evidence="1">
    <location>
        <begin position="410"/>
        <end position="437"/>
    </location>
</feature>
<feature type="domain" description="BBC1/AIM3 cysteine proteinase-fold" evidence="2">
    <location>
        <begin position="578"/>
        <end position="757"/>
    </location>
</feature>
<feature type="region of interest" description="Disordered" evidence="1">
    <location>
        <begin position="63"/>
        <end position="497"/>
    </location>
</feature>
<name>A0A4S8QU38_9HELO</name>
<evidence type="ECO:0000259" key="2">
    <source>
        <dbReference type="Pfam" id="PF25459"/>
    </source>
</evidence>
<sequence length="762" mass="80624">MSGLKDTLKGGWHPKGKDGKSKESWKGDFKGLNQVAGWYGLSPFPNKMKELLISDIVMGKGKDPREEALEHNSTPLSSLKDPASFGPPPKSVKYHGAAALPPPTSLSSSARSDTGGLGAHIPQSEIRAKQEAEEEERRRQEEEAAKPKPPPMPYRANTTGLSVSHLPPPPGRKDGADGRTPPLPPTAGKPKPPGLPPRLPPRQNSNPVSSAPSPPPTYGAATSEADPHKGILNQGALSRLGAAGVSVPGFGIGSTKAKPALPPPPPSRTSTNNSSPPPPPSRISSPQLPARTSSPQIPSRSSSPQVNELQSRFSRLTSSPSLSSSSPKPPPPSEGTTFAQKQAALKTASAFHKDPSSISLSDARTAASTANNFRERHGEQVKSGWASANKLNTKYGIADKVGSYGGLSQGKDSSTNGHDGNLENSSSPVGNGLNGQSVLGKKKPAPPPPPKKRSELGAPGNGAPPPIPMATKPKPKPTTSRPHPTPSPSPLQSQYTPTDLPLSLQTLWFAQSPPAFPPPSITSLPGTRSHASCSSWTSNGPRKTHTFIGVLRDNTDLSTTKIKLVWDASDPGRTVRAEQRHIAPPGKLGQRELELHGDRYGESVAGWCEAQMGTQVGNGECWTLANEGLKAVARDCKERGEEGCMSSQGYVHGYKVFEFKNGRVEVGRGVKEAGVRRGDVVQFLEAHFVDNRGGQKWAGAPDHTSVVVGVKPNGVIEVVEQNVGGAKKVMRGEYNMAELVKGEVRIYRAVGESWVGPLDVDW</sequence>
<gene>
    <name evidence="3" type="ORF">BGAL_0227g00140</name>
</gene>
<feature type="compositionally biased region" description="Polar residues" evidence="1">
    <location>
        <begin position="521"/>
        <end position="539"/>
    </location>
</feature>
<reference evidence="3 4" key="1">
    <citation type="submission" date="2017-12" db="EMBL/GenBank/DDBJ databases">
        <title>Comparative genomics of Botrytis spp.</title>
        <authorList>
            <person name="Valero-Jimenez C.A."/>
            <person name="Tapia P."/>
            <person name="Veloso J."/>
            <person name="Silva-Moreno E."/>
            <person name="Staats M."/>
            <person name="Valdes J.H."/>
            <person name="Van Kan J.A.L."/>
        </authorList>
    </citation>
    <scope>NUCLEOTIDE SEQUENCE [LARGE SCALE GENOMIC DNA]</scope>
    <source>
        <strain evidence="3 4">MUCL435</strain>
    </source>
</reference>
<feature type="region of interest" description="Disordered" evidence="1">
    <location>
        <begin position="519"/>
        <end position="539"/>
    </location>
</feature>
<feature type="compositionally biased region" description="Pro residues" evidence="1">
    <location>
        <begin position="181"/>
        <end position="200"/>
    </location>
</feature>
<feature type="compositionally biased region" description="Low complexity" evidence="1">
    <location>
        <begin position="293"/>
        <end position="305"/>
    </location>
</feature>
<dbReference type="InterPro" id="IPR057402">
    <property type="entry name" value="AIM3_BBC1_C"/>
</dbReference>
<protein>
    <recommendedName>
        <fullName evidence="2">BBC1/AIM3 cysteine proteinase-fold domain-containing protein</fullName>
    </recommendedName>
</protein>
<dbReference type="Proteomes" id="UP000308671">
    <property type="component" value="Unassembled WGS sequence"/>
</dbReference>
<comment type="caution">
    <text evidence="3">The sequence shown here is derived from an EMBL/GenBank/DDBJ whole genome shotgun (WGS) entry which is preliminary data.</text>
</comment>
<feature type="compositionally biased region" description="Polar residues" evidence="1">
    <location>
        <begin position="356"/>
        <end position="372"/>
    </location>
</feature>
<dbReference type="Pfam" id="PF25459">
    <property type="entry name" value="AIM3_BBC1_C"/>
    <property type="match status" value="1"/>
</dbReference>
<feature type="compositionally biased region" description="Basic and acidic residues" evidence="1">
    <location>
        <begin position="126"/>
        <end position="146"/>
    </location>
</feature>
<feature type="compositionally biased region" description="Polar residues" evidence="1">
    <location>
        <begin position="306"/>
        <end position="317"/>
    </location>
</feature>
<feature type="compositionally biased region" description="Low complexity" evidence="1">
    <location>
        <begin position="469"/>
        <end position="482"/>
    </location>
</feature>
<dbReference type="OrthoDB" id="3357271at2759"/>
<feature type="compositionally biased region" description="Basic and acidic residues" evidence="1">
    <location>
        <begin position="15"/>
        <end position="27"/>
    </location>
</feature>